<dbReference type="AlphaFoldDB" id="D1NZ08"/>
<sequence length="108" mass="12295">MESNLLAKNTQNGVYICIEDKYSPINSVVFELSQLMHFLPLSNVGNTVLISVDGMIDFSPSISFAKFLSFFRYVIEQSQKQNSHSHLFTITIKEDLSCEWRNKGVNTV</sequence>
<protein>
    <submittedName>
        <fullName evidence="1">Uncharacterized protein</fullName>
    </submittedName>
</protein>
<reference evidence="1" key="1">
    <citation type="submission" date="2009-12" db="EMBL/GenBank/DDBJ databases">
        <authorList>
            <person name="Weinstock G."/>
            <person name="Sodergren E."/>
            <person name="Clifton S."/>
            <person name="Fulton L."/>
            <person name="Fulton B."/>
            <person name="Courtney L."/>
            <person name="Fronick C."/>
            <person name="Harrison M."/>
            <person name="Strong C."/>
            <person name="Farmer C."/>
            <person name="Delahaunty K."/>
            <person name="Markovic C."/>
            <person name="Hall O."/>
            <person name="Minx P."/>
            <person name="Tomlinson C."/>
            <person name="Mitreva M."/>
            <person name="Nelson J."/>
            <person name="Hou S."/>
            <person name="Wollam A."/>
            <person name="Pepin K.H."/>
            <person name="Johnson M."/>
            <person name="Bhonagiri V."/>
            <person name="Nash W.E."/>
            <person name="Warren W."/>
            <person name="Chinwalla A."/>
            <person name="Mardis E.R."/>
            <person name="Wilson R.K."/>
        </authorList>
    </citation>
    <scope>NUCLEOTIDE SEQUENCE [LARGE SCALE GENOMIC DNA]</scope>
    <source>
        <strain evidence="1">DSM 4541</strain>
    </source>
</reference>
<comment type="caution">
    <text evidence="1">The sequence shown here is derived from an EMBL/GenBank/DDBJ whole genome shotgun (WGS) entry which is preliminary data.</text>
</comment>
<organism evidence="1 2">
    <name type="scientific">Providencia rustigianii DSM 4541</name>
    <dbReference type="NCBI Taxonomy" id="500637"/>
    <lineage>
        <taxon>Bacteria</taxon>
        <taxon>Pseudomonadati</taxon>
        <taxon>Pseudomonadota</taxon>
        <taxon>Gammaproteobacteria</taxon>
        <taxon>Enterobacterales</taxon>
        <taxon>Morganellaceae</taxon>
        <taxon>Providencia</taxon>
    </lineage>
</organism>
<proteinExistence type="predicted"/>
<evidence type="ECO:0000313" key="2">
    <source>
        <dbReference type="Proteomes" id="UP000005512"/>
    </source>
</evidence>
<dbReference type="RefSeq" id="WP_006813057.1">
    <property type="nucleotide sequence ID" value="NZ_GG703817.1"/>
</dbReference>
<name>D1NZ08_9GAMM</name>
<accession>D1NZ08</accession>
<dbReference type="HOGENOM" id="CLU_2194631_0_0_6"/>
<dbReference type="Proteomes" id="UP000005512">
    <property type="component" value="Unassembled WGS sequence"/>
</dbReference>
<dbReference type="STRING" id="500637.PROVRUST_04978"/>
<keyword evidence="2" id="KW-1185">Reference proteome</keyword>
<gene>
    <name evidence="1" type="ORF">PROVRUST_04978</name>
</gene>
<dbReference type="EMBL" id="ABXV02000011">
    <property type="protein sequence ID" value="EFB73706.1"/>
    <property type="molecule type" value="Genomic_DNA"/>
</dbReference>
<evidence type="ECO:0000313" key="1">
    <source>
        <dbReference type="EMBL" id="EFB73706.1"/>
    </source>
</evidence>